<dbReference type="Pfam" id="PF26422">
    <property type="entry name" value="Halo_JAB_MPN"/>
    <property type="match status" value="1"/>
</dbReference>
<dbReference type="InterPro" id="IPR058877">
    <property type="entry name" value="JAB/MPN_dom-containing"/>
</dbReference>
<dbReference type="Proteomes" id="UP001596481">
    <property type="component" value="Unassembled WGS sequence"/>
</dbReference>
<evidence type="ECO:0000256" key="1">
    <source>
        <dbReference type="SAM" id="MobiDB-lite"/>
    </source>
</evidence>
<dbReference type="AlphaFoldDB" id="A0ABD5ZEL0"/>
<proteinExistence type="predicted"/>
<protein>
    <recommendedName>
        <fullName evidence="4">Proteasome lid subunit RPN8/RPN11, contains Jab1/MPN metalloenzyme (JAMM) motif</fullName>
    </recommendedName>
</protein>
<feature type="compositionally biased region" description="Basic and acidic residues" evidence="1">
    <location>
        <begin position="14"/>
        <end position="24"/>
    </location>
</feature>
<feature type="region of interest" description="Disordered" evidence="1">
    <location>
        <begin position="1"/>
        <end position="36"/>
    </location>
</feature>
<accession>A0ABD5ZEL0</accession>
<evidence type="ECO:0000313" key="2">
    <source>
        <dbReference type="EMBL" id="MFC7203591.1"/>
    </source>
</evidence>
<dbReference type="RefSeq" id="WP_390222930.1">
    <property type="nucleotide sequence ID" value="NZ_JBHTAA010000005.1"/>
</dbReference>
<comment type="caution">
    <text evidence="2">The sequence shown here is derived from an EMBL/GenBank/DDBJ whole genome shotgun (WGS) entry which is preliminary data.</text>
</comment>
<evidence type="ECO:0008006" key="4">
    <source>
        <dbReference type="Google" id="ProtNLM"/>
    </source>
</evidence>
<organism evidence="2 3">
    <name type="scientific">Haloferax namakaokahaiae</name>
    <dbReference type="NCBI Taxonomy" id="1748331"/>
    <lineage>
        <taxon>Archaea</taxon>
        <taxon>Methanobacteriati</taxon>
        <taxon>Methanobacteriota</taxon>
        <taxon>Stenosarchaea group</taxon>
        <taxon>Halobacteria</taxon>
        <taxon>Halobacteriales</taxon>
        <taxon>Haloferacaceae</taxon>
        <taxon>Haloferax</taxon>
    </lineage>
</organism>
<keyword evidence="3" id="KW-1185">Reference proteome</keyword>
<gene>
    <name evidence="2" type="ORF">ACFQJC_08700</name>
</gene>
<dbReference type="EMBL" id="JBHTAA010000005">
    <property type="protein sequence ID" value="MFC7203591.1"/>
    <property type="molecule type" value="Genomic_DNA"/>
</dbReference>
<reference evidence="2 3" key="1">
    <citation type="journal article" date="2019" name="Int. J. Syst. Evol. Microbiol.">
        <title>The Global Catalogue of Microorganisms (GCM) 10K type strain sequencing project: providing services to taxonomists for standard genome sequencing and annotation.</title>
        <authorList>
            <consortium name="The Broad Institute Genomics Platform"/>
            <consortium name="The Broad Institute Genome Sequencing Center for Infectious Disease"/>
            <person name="Wu L."/>
            <person name="Ma J."/>
        </authorList>
    </citation>
    <scope>NUCLEOTIDE SEQUENCE [LARGE SCALE GENOMIC DNA]</scope>
    <source>
        <strain evidence="2 3">DSM 29988</strain>
    </source>
</reference>
<evidence type="ECO:0000313" key="3">
    <source>
        <dbReference type="Proteomes" id="UP001596481"/>
    </source>
</evidence>
<sequence>MTHNTNSAGNDAPHSNRDERETSAERASGSEPPRVHITRGLVDVLLELAEENEPQSMNVVLDATAAESFEASLDLDPETPILTHFYLPSAGKSVRNVFGVDLGTPAGRGRARFLTHPQGPFRLTERDDFAAVVLLAVPPWEDDTLGAFDRSGRKLELVVVDAEPPVEEL</sequence>
<name>A0ABD5ZEL0_9EURY</name>